<dbReference type="Gene3D" id="1.10.1660.10">
    <property type="match status" value="1"/>
</dbReference>
<keyword evidence="2 7" id="KW-0238">DNA-binding</keyword>
<dbReference type="PANTHER" id="PTHR30204">
    <property type="entry name" value="REDOX-CYCLING DRUG-SENSING TRANSCRIPTIONAL ACTIVATOR SOXR"/>
    <property type="match status" value="1"/>
</dbReference>
<dbReference type="InterPro" id="IPR009061">
    <property type="entry name" value="DNA-bd_dom_put_sf"/>
</dbReference>
<accession>A0ABS4G9C4</accession>
<keyword evidence="5" id="KW-0175">Coiled coil</keyword>
<reference evidence="7 8" key="1">
    <citation type="submission" date="2021-03" db="EMBL/GenBank/DDBJ databases">
        <title>Genomic Encyclopedia of Type Strains, Phase IV (KMG-IV): sequencing the most valuable type-strain genomes for metagenomic binning, comparative biology and taxonomic classification.</title>
        <authorList>
            <person name="Goeker M."/>
        </authorList>
    </citation>
    <scope>NUCLEOTIDE SEQUENCE [LARGE SCALE GENOMIC DNA]</scope>
    <source>
        <strain evidence="7 8">DSM 24004</strain>
    </source>
</reference>
<dbReference type="SMART" id="SM00422">
    <property type="entry name" value="HTH_MERR"/>
    <property type="match status" value="1"/>
</dbReference>
<evidence type="ECO:0000313" key="8">
    <source>
        <dbReference type="Proteomes" id="UP001519342"/>
    </source>
</evidence>
<dbReference type="PANTHER" id="PTHR30204:SF90">
    <property type="entry name" value="HTH-TYPE TRANSCRIPTIONAL ACTIVATOR MTA"/>
    <property type="match status" value="1"/>
</dbReference>
<dbReference type="SUPFAM" id="SSF89082">
    <property type="entry name" value="Antibiotic binding domain of TipA-like multidrug resistance regulators"/>
    <property type="match status" value="1"/>
</dbReference>
<dbReference type="CDD" id="cd01106">
    <property type="entry name" value="HTH_TipAL-Mta"/>
    <property type="match status" value="1"/>
</dbReference>
<evidence type="ECO:0000313" key="7">
    <source>
        <dbReference type="EMBL" id="MBP1924293.1"/>
    </source>
</evidence>
<dbReference type="SUPFAM" id="SSF46955">
    <property type="entry name" value="Putative DNA-binding domain"/>
    <property type="match status" value="1"/>
</dbReference>
<evidence type="ECO:0000259" key="6">
    <source>
        <dbReference type="PROSITE" id="PS50937"/>
    </source>
</evidence>
<name>A0ABS4G9C4_9FIRM</name>
<organism evidence="7 8">
    <name type="scientific">Sedimentibacter acidaminivorans</name>
    <dbReference type="NCBI Taxonomy" id="913099"/>
    <lineage>
        <taxon>Bacteria</taxon>
        <taxon>Bacillati</taxon>
        <taxon>Bacillota</taxon>
        <taxon>Tissierellia</taxon>
        <taxon>Sedimentibacter</taxon>
    </lineage>
</organism>
<keyword evidence="3" id="KW-0010">Activator</keyword>
<dbReference type="Pfam" id="PF07739">
    <property type="entry name" value="TipAS"/>
    <property type="match status" value="1"/>
</dbReference>
<feature type="domain" description="HTH merR-type" evidence="6">
    <location>
        <begin position="1"/>
        <end position="71"/>
    </location>
</feature>
<evidence type="ECO:0000256" key="5">
    <source>
        <dbReference type="SAM" id="Coils"/>
    </source>
</evidence>
<keyword evidence="1" id="KW-0805">Transcription regulation</keyword>
<dbReference type="EMBL" id="JAGGKS010000001">
    <property type="protein sequence ID" value="MBP1924293.1"/>
    <property type="molecule type" value="Genomic_DNA"/>
</dbReference>
<gene>
    <name evidence="7" type="ORF">J2Z76_000146</name>
</gene>
<dbReference type="InterPro" id="IPR000551">
    <property type="entry name" value="MerR-type_HTH_dom"/>
</dbReference>
<evidence type="ECO:0000256" key="3">
    <source>
        <dbReference type="ARBA" id="ARBA00023159"/>
    </source>
</evidence>
<protein>
    <submittedName>
        <fullName evidence="7">DNA-binding transcriptional MerR regulator</fullName>
    </submittedName>
</protein>
<comment type="caution">
    <text evidence="7">The sequence shown here is derived from an EMBL/GenBank/DDBJ whole genome shotgun (WGS) entry which is preliminary data.</text>
</comment>
<keyword evidence="8" id="KW-1185">Reference proteome</keyword>
<dbReference type="Gene3D" id="1.10.490.50">
    <property type="entry name" value="Antibiotic binding domain of TipA-like multidrug resistance regulators"/>
    <property type="match status" value="1"/>
</dbReference>
<dbReference type="InterPro" id="IPR036244">
    <property type="entry name" value="TipA-like_antibiotic-bd"/>
</dbReference>
<proteinExistence type="predicted"/>
<dbReference type="PROSITE" id="PS50937">
    <property type="entry name" value="HTH_MERR_2"/>
    <property type="match status" value="1"/>
</dbReference>
<dbReference type="InterPro" id="IPR012925">
    <property type="entry name" value="TipAS_dom"/>
</dbReference>
<dbReference type="InterPro" id="IPR047057">
    <property type="entry name" value="MerR_fam"/>
</dbReference>
<feature type="coiled-coil region" evidence="5">
    <location>
        <begin position="84"/>
        <end position="118"/>
    </location>
</feature>
<dbReference type="RefSeq" id="WP_209510068.1">
    <property type="nucleotide sequence ID" value="NZ_JAGGKS010000001.1"/>
</dbReference>
<sequence length="254" mass="29814">MEYTVKKLGNLAGVSTRTLRYYDEIGILKPARINSSGYRIYEENEIDRLQQIMFYRELGVSLDSIKEIITSTDFNETNALKQHYKELLARRQQLDALIENVEKTINNKEGRIKMSDKEKFDGFKQKLIEDNEKQFGKVIREKYGEETVKKSNQQFSNMTEEQYNELQELGDKVLETLKAAYKTGNPAGELGQKVAKLHKEWITFCWGDYNTEAHANLTQMYVDDERFKTYYDKEQPGCAEFLRDAVWIYTGMRK</sequence>
<dbReference type="Proteomes" id="UP001519342">
    <property type="component" value="Unassembled WGS sequence"/>
</dbReference>
<dbReference type="GO" id="GO:0003677">
    <property type="term" value="F:DNA binding"/>
    <property type="evidence" value="ECO:0007669"/>
    <property type="project" value="UniProtKB-KW"/>
</dbReference>
<dbReference type="Pfam" id="PF13411">
    <property type="entry name" value="MerR_1"/>
    <property type="match status" value="1"/>
</dbReference>
<keyword evidence="4" id="KW-0804">Transcription</keyword>
<dbReference type="PRINTS" id="PR00040">
    <property type="entry name" value="HTHMERR"/>
</dbReference>
<evidence type="ECO:0000256" key="4">
    <source>
        <dbReference type="ARBA" id="ARBA00023163"/>
    </source>
</evidence>
<evidence type="ECO:0000256" key="2">
    <source>
        <dbReference type="ARBA" id="ARBA00023125"/>
    </source>
</evidence>
<evidence type="ECO:0000256" key="1">
    <source>
        <dbReference type="ARBA" id="ARBA00023015"/>
    </source>
</evidence>